<dbReference type="Pfam" id="PF00899">
    <property type="entry name" value="ThiF"/>
    <property type="match status" value="1"/>
</dbReference>
<dbReference type="NCBIfam" id="NF006444">
    <property type="entry name" value="PRK08762.1"/>
    <property type="match status" value="1"/>
</dbReference>
<feature type="domain" description="Rhodanese" evidence="14">
    <location>
        <begin position="30"/>
        <end position="120"/>
    </location>
</feature>
<evidence type="ECO:0000256" key="7">
    <source>
        <dbReference type="ARBA" id="ARBA00055169"/>
    </source>
</evidence>
<dbReference type="SUPFAM" id="SSF52821">
    <property type="entry name" value="Rhodanese/Cell cycle control phosphatase"/>
    <property type="match status" value="1"/>
</dbReference>
<evidence type="ECO:0000256" key="9">
    <source>
        <dbReference type="ARBA" id="ARBA00066884"/>
    </source>
</evidence>
<dbReference type="PANTHER" id="PTHR10953">
    <property type="entry name" value="UBIQUITIN-ACTIVATING ENZYME E1"/>
    <property type="match status" value="1"/>
</dbReference>
<dbReference type="InterPro" id="IPR036873">
    <property type="entry name" value="Rhodanese-like_dom_sf"/>
</dbReference>
<proteinExistence type="inferred from homology"/>
<dbReference type="NCBIfam" id="NF004281">
    <property type="entry name" value="PRK05690.1"/>
    <property type="match status" value="1"/>
</dbReference>
<dbReference type="EMBL" id="VHSG01000006">
    <property type="protein sequence ID" value="TQV84267.1"/>
    <property type="molecule type" value="Genomic_DNA"/>
</dbReference>
<evidence type="ECO:0000313" key="16">
    <source>
        <dbReference type="Proteomes" id="UP000319732"/>
    </source>
</evidence>
<comment type="subunit">
    <text evidence="8">Homodimer. Forms a stable heterotetrameric complex of 2 MoeB and 2 MoaD during adenylation of MoaD.</text>
</comment>
<evidence type="ECO:0000256" key="6">
    <source>
        <dbReference type="ARBA" id="ARBA00052218"/>
    </source>
</evidence>
<keyword evidence="5" id="KW-0067">ATP-binding</keyword>
<evidence type="ECO:0000256" key="13">
    <source>
        <dbReference type="ARBA" id="ARBA00078531"/>
    </source>
</evidence>
<evidence type="ECO:0000256" key="12">
    <source>
        <dbReference type="ARBA" id="ARBA00075328"/>
    </source>
</evidence>
<keyword evidence="4" id="KW-0547">Nucleotide-binding</keyword>
<gene>
    <name evidence="15" type="primary">moeB</name>
    <name evidence="15" type="ORF">FKG94_06315</name>
</gene>
<accession>A0A545U451</accession>
<evidence type="ECO:0000256" key="10">
    <source>
        <dbReference type="ARBA" id="ARBA00073635"/>
    </source>
</evidence>
<evidence type="ECO:0000259" key="14">
    <source>
        <dbReference type="PROSITE" id="PS50206"/>
    </source>
</evidence>
<dbReference type="Gene3D" id="3.40.50.720">
    <property type="entry name" value="NAD(P)-binding Rossmann-like Domain"/>
    <property type="match status" value="1"/>
</dbReference>
<dbReference type="Proteomes" id="UP000319732">
    <property type="component" value="Unassembled WGS sequence"/>
</dbReference>
<evidence type="ECO:0000256" key="2">
    <source>
        <dbReference type="ARBA" id="ARBA00009919"/>
    </source>
</evidence>
<dbReference type="GO" id="GO:0061605">
    <property type="term" value="F:molybdopterin-synthase adenylyltransferase activity"/>
    <property type="evidence" value="ECO:0007669"/>
    <property type="project" value="UniProtKB-EC"/>
</dbReference>
<dbReference type="AlphaFoldDB" id="A0A545U451"/>
<evidence type="ECO:0000256" key="11">
    <source>
        <dbReference type="ARBA" id="ARBA00075110"/>
    </source>
</evidence>
<dbReference type="OrthoDB" id="9804286at2"/>
<evidence type="ECO:0000256" key="5">
    <source>
        <dbReference type="ARBA" id="ARBA00022840"/>
    </source>
</evidence>
<keyword evidence="16" id="KW-1185">Reference proteome</keyword>
<dbReference type="InterPro" id="IPR045886">
    <property type="entry name" value="ThiF/MoeB/HesA"/>
</dbReference>
<protein>
    <recommendedName>
        <fullName evidence="10">Molybdopterin-synthase adenylyltransferase</fullName>
        <ecNumber evidence="9">2.7.7.80</ecNumber>
    </recommendedName>
    <alternativeName>
        <fullName evidence="13">MoaD protein adenylase</fullName>
    </alternativeName>
    <alternativeName>
        <fullName evidence="11">Molybdopterin-converting factor subunit 1 adenylase</fullName>
    </alternativeName>
    <alternativeName>
        <fullName evidence="12">Sulfur carrier protein MoaD adenylyltransferase</fullName>
    </alternativeName>
</protein>
<evidence type="ECO:0000313" key="15">
    <source>
        <dbReference type="EMBL" id="TQV84267.1"/>
    </source>
</evidence>
<comment type="caution">
    <text evidence="15">The sequence shown here is derived from an EMBL/GenBank/DDBJ whole genome shotgun (WGS) entry which is preliminary data.</text>
</comment>
<dbReference type="FunFam" id="3.40.50.720:FF:000033">
    <property type="entry name" value="Adenylyltransferase and sulfurtransferase MOCS3"/>
    <property type="match status" value="1"/>
</dbReference>
<evidence type="ECO:0000256" key="1">
    <source>
        <dbReference type="ARBA" id="ARBA00005046"/>
    </source>
</evidence>
<dbReference type="GO" id="GO:0004792">
    <property type="term" value="F:thiosulfate-cyanide sulfurtransferase activity"/>
    <property type="evidence" value="ECO:0007669"/>
    <property type="project" value="TreeGrafter"/>
</dbReference>
<name>A0A545U451_9GAMM</name>
<dbReference type="CDD" id="cd00757">
    <property type="entry name" value="ThiF_MoeB_HesA_family"/>
    <property type="match status" value="1"/>
</dbReference>
<keyword evidence="3 15" id="KW-0808">Transferase</keyword>
<dbReference type="PROSITE" id="PS50206">
    <property type="entry name" value="RHODANESE_3"/>
    <property type="match status" value="1"/>
</dbReference>
<comment type="catalytic activity">
    <reaction evidence="6">
        <text>[molybdopterin-synthase sulfur-carrier protein]-C-terminal Gly-Gly + ATP + H(+) = [molybdopterin-synthase sulfur-carrier protein]-C-terminal Gly-Gly-AMP + diphosphate</text>
        <dbReference type="Rhea" id="RHEA:43616"/>
        <dbReference type="Rhea" id="RHEA-COMP:12159"/>
        <dbReference type="Rhea" id="RHEA-COMP:12202"/>
        <dbReference type="ChEBI" id="CHEBI:15378"/>
        <dbReference type="ChEBI" id="CHEBI:30616"/>
        <dbReference type="ChEBI" id="CHEBI:33019"/>
        <dbReference type="ChEBI" id="CHEBI:90618"/>
        <dbReference type="ChEBI" id="CHEBI:90778"/>
        <dbReference type="EC" id="2.7.7.80"/>
    </reaction>
</comment>
<reference evidence="15 16" key="1">
    <citation type="submission" date="2019-06" db="EMBL/GenBank/DDBJ databases">
        <title>Whole genome sequence for Cellvibrionaceae sp. R142.</title>
        <authorList>
            <person name="Wang G."/>
        </authorList>
    </citation>
    <scope>NUCLEOTIDE SEQUENCE [LARGE SCALE GENOMIC DNA]</scope>
    <source>
        <strain evidence="15 16">R142</strain>
    </source>
</reference>
<keyword evidence="15" id="KW-0548">Nucleotidyltransferase</keyword>
<dbReference type="InterPro" id="IPR035985">
    <property type="entry name" value="Ubiquitin-activating_enz"/>
</dbReference>
<comment type="pathway">
    <text evidence="1">Cofactor biosynthesis; molybdopterin biosynthesis.</text>
</comment>
<comment type="function">
    <text evidence="7">Catalyzes the adenylation by ATP of the carboxyl group of the C-terminal glycine of sulfur carrier protein MoaD.</text>
</comment>
<dbReference type="EC" id="2.7.7.80" evidence="9"/>
<organism evidence="15 16">
    <name type="scientific">Exilibacterium tricleocarpae</name>
    <dbReference type="NCBI Taxonomy" id="2591008"/>
    <lineage>
        <taxon>Bacteria</taxon>
        <taxon>Pseudomonadati</taxon>
        <taxon>Pseudomonadota</taxon>
        <taxon>Gammaproteobacteria</taxon>
        <taxon>Cellvibrionales</taxon>
        <taxon>Cellvibrionaceae</taxon>
        <taxon>Exilibacterium</taxon>
    </lineage>
</organism>
<evidence type="ECO:0000256" key="4">
    <source>
        <dbReference type="ARBA" id="ARBA00022741"/>
    </source>
</evidence>
<dbReference type="GO" id="GO:0008641">
    <property type="term" value="F:ubiquitin-like modifier activating enzyme activity"/>
    <property type="evidence" value="ECO:0007669"/>
    <property type="project" value="InterPro"/>
</dbReference>
<dbReference type="Pfam" id="PF00581">
    <property type="entry name" value="Rhodanese"/>
    <property type="match status" value="1"/>
</dbReference>
<sequence>MAETFTDLLDRLKKDIPAVSVDQAAREVANGNPVTFLDVRETDERQQGCIAEAVHLPRGFLELKVESIIKDRTVNLIVYCASGTRSVLAASSLLQMGYTRVRSMSGGFNHWKESGNPVKIPMVLSTEQRKRYDRHLRIPEVGEQGQIKLLESQVLLIGAGGLGSPSAYYLAAAGIGKLGIVDFDKVEASNLQRQILHRADSVGEAKVKSACKTLTEFNPGISIEAFEERLTPENVERIMTGYDVVVDGSDNFPTRYLINDACLRLKIPCVHGSVFRFEGQVSVLDPARGGPCYRCMHAEPPPPELAPSCADAGVLGVLPGVIGLLQAVEAIKIVLDKGESLIGRLLQYDAMECKFREFQLHKDPTCRYCSTEGEFPGYMEYQQFCGDHN</sequence>
<dbReference type="SUPFAM" id="SSF69572">
    <property type="entry name" value="Activating enzymes of the ubiquitin-like proteins"/>
    <property type="match status" value="1"/>
</dbReference>
<dbReference type="RefSeq" id="WP_142903347.1">
    <property type="nucleotide sequence ID" value="NZ_ML660089.1"/>
</dbReference>
<dbReference type="InterPro" id="IPR000594">
    <property type="entry name" value="ThiF_NAD_FAD-bd"/>
</dbReference>
<dbReference type="InterPro" id="IPR001763">
    <property type="entry name" value="Rhodanese-like_dom"/>
</dbReference>
<evidence type="ECO:0000256" key="3">
    <source>
        <dbReference type="ARBA" id="ARBA00022679"/>
    </source>
</evidence>
<dbReference type="GO" id="GO:0008146">
    <property type="term" value="F:sulfotransferase activity"/>
    <property type="evidence" value="ECO:0007669"/>
    <property type="project" value="TreeGrafter"/>
</dbReference>
<evidence type="ECO:0000256" key="8">
    <source>
        <dbReference type="ARBA" id="ARBA00063809"/>
    </source>
</evidence>
<dbReference type="PANTHER" id="PTHR10953:SF102">
    <property type="entry name" value="ADENYLYLTRANSFERASE AND SULFURTRANSFERASE MOCS3"/>
    <property type="match status" value="1"/>
</dbReference>
<dbReference type="Gene3D" id="3.40.250.10">
    <property type="entry name" value="Rhodanese-like domain"/>
    <property type="match status" value="1"/>
</dbReference>
<dbReference type="CDD" id="cd00158">
    <property type="entry name" value="RHOD"/>
    <property type="match status" value="1"/>
</dbReference>
<dbReference type="SMART" id="SM00450">
    <property type="entry name" value="RHOD"/>
    <property type="match status" value="1"/>
</dbReference>
<dbReference type="GO" id="GO:0005829">
    <property type="term" value="C:cytosol"/>
    <property type="evidence" value="ECO:0007669"/>
    <property type="project" value="TreeGrafter"/>
</dbReference>
<comment type="similarity">
    <text evidence="2">Belongs to the HesA/MoeB/ThiF family.</text>
</comment>
<dbReference type="GO" id="GO:0005524">
    <property type="term" value="F:ATP binding"/>
    <property type="evidence" value="ECO:0007669"/>
    <property type="project" value="UniProtKB-KW"/>
</dbReference>